<evidence type="ECO:0000256" key="5">
    <source>
        <dbReference type="ARBA" id="ARBA00023125"/>
    </source>
</evidence>
<dbReference type="InterPro" id="IPR039420">
    <property type="entry name" value="WalR-like"/>
</dbReference>
<dbReference type="GO" id="GO:0006355">
    <property type="term" value="P:regulation of DNA-templated transcription"/>
    <property type="evidence" value="ECO:0007669"/>
    <property type="project" value="InterPro"/>
</dbReference>
<dbReference type="Gene3D" id="3.40.50.2300">
    <property type="match status" value="1"/>
</dbReference>
<keyword evidence="6" id="KW-0804">Transcription</keyword>
<dbReference type="SUPFAM" id="SSF52172">
    <property type="entry name" value="CheY-like"/>
    <property type="match status" value="1"/>
</dbReference>
<evidence type="ECO:0000259" key="11">
    <source>
        <dbReference type="PROSITE" id="PS51755"/>
    </source>
</evidence>
<feature type="DNA-binding region" description="OmpR/PhoB-type" evidence="9">
    <location>
        <begin position="122"/>
        <end position="216"/>
    </location>
</feature>
<keyword evidence="5 9" id="KW-0238">DNA-binding</keyword>
<keyword evidence="13" id="KW-1185">Reference proteome</keyword>
<dbReference type="GO" id="GO:0032993">
    <property type="term" value="C:protein-DNA complex"/>
    <property type="evidence" value="ECO:0007669"/>
    <property type="project" value="TreeGrafter"/>
</dbReference>
<evidence type="ECO:0000256" key="2">
    <source>
        <dbReference type="ARBA" id="ARBA00022553"/>
    </source>
</evidence>
<dbReference type="CDD" id="cd00383">
    <property type="entry name" value="trans_reg_C"/>
    <property type="match status" value="1"/>
</dbReference>
<name>A0A2S0KLZ4_9FIRM</name>
<dbReference type="InterPro" id="IPR036388">
    <property type="entry name" value="WH-like_DNA-bd_sf"/>
</dbReference>
<dbReference type="InterPro" id="IPR011006">
    <property type="entry name" value="CheY-like_superfamily"/>
</dbReference>
<proteinExistence type="predicted"/>
<dbReference type="InterPro" id="IPR001789">
    <property type="entry name" value="Sig_transdc_resp-reg_receiver"/>
</dbReference>
<feature type="modified residue" description="4-aspartylphosphate" evidence="8">
    <location>
        <position position="57"/>
    </location>
</feature>
<evidence type="ECO:0000259" key="10">
    <source>
        <dbReference type="PROSITE" id="PS50110"/>
    </source>
</evidence>
<evidence type="ECO:0000313" key="12">
    <source>
        <dbReference type="EMBL" id="AVM42055.1"/>
    </source>
</evidence>
<gene>
    <name evidence="12" type="ORF">C5Q98_01880</name>
</gene>
<organism evidence="12 13">
    <name type="scientific">Fastidiosipila sanguinis</name>
    <dbReference type="NCBI Taxonomy" id="236753"/>
    <lineage>
        <taxon>Bacteria</taxon>
        <taxon>Bacillati</taxon>
        <taxon>Bacillota</taxon>
        <taxon>Clostridia</taxon>
        <taxon>Eubacteriales</taxon>
        <taxon>Oscillospiraceae</taxon>
        <taxon>Fastidiosipila</taxon>
    </lineage>
</organism>
<evidence type="ECO:0000256" key="8">
    <source>
        <dbReference type="PROSITE-ProRule" id="PRU00169"/>
    </source>
</evidence>
<dbReference type="PANTHER" id="PTHR48111:SF40">
    <property type="entry name" value="PHOSPHATE REGULON TRANSCRIPTIONAL REGULATORY PROTEIN PHOB"/>
    <property type="match status" value="1"/>
</dbReference>
<accession>A0A2S0KLZ4</accession>
<dbReference type="PANTHER" id="PTHR48111">
    <property type="entry name" value="REGULATOR OF RPOS"/>
    <property type="match status" value="1"/>
</dbReference>
<reference evidence="13" key="1">
    <citation type="submission" date="2018-02" db="EMBL/GenBank/DDBJ databases">
        <authorList>
            <person name="Holder M.E."/>
            <person name="Ajami N.J."/>
            <person name="Petrosino J.F."/>
        </authorList>
    </citation>
    <scope>NUCLEOTIDE SEQUENCE [LARGE SCALE GENOMIC DNA]</scope>
    <source>
        <strain evidence="13">CCUG 47711</strain>
    </source>
</reference>
<sequence length="217" mass="24908">MRIYNKNMKKILIVEDQKLIIKSLELNLGKNYEVSSLSSFAQAASFDVSKYDLALIDISLGDGSGLDLYEIFKEYKDIPIIFLTANDEETTIVKALDMGADDYITKPFTLGELNARIRKVLPDSLSFKNISINAKEHVVLQDGMPVDLSIREYQLLEIFIKNKNKVLERTRLLELWETDDEFVNDNTLSVTISRLRNKLDLKELKTIKHVGYVLNEE</sequence>
<dbReference type="SMART" id="SM00862">
    <property type="entry name" value="Trans_reg_C"/>
    <property type="match status" value="1"/>
</dbReference>
<dbReference type="GO" id="GO:0000156">
    <property type="term" value="F:phosphorelay response regulator activity"/>
    <property type="evidence" value="ECO:0007669"/>
    <property type="project" value="TreeGrafter"/>
</dbReference>
<dbReference type="Gene3D" id="1.10.10.10">
    <property type="entry name" value="Winged helix-like DNA-binding domain superfamily/Winged helix DNA-binding domain"/>
    <property type="match status" value="1"/>
</dbReference>
<evidence type="ECO:0000256" key="9">
    <source>
        <dbReference type="PROSITE-ProRule" id="PRU01091"/>
    </source>
</evidence>
<evidence type="ECO:0000256" key="6">
    <source>
        <dbReference type="ARBA" id="ARBA00023163"/>
    </source>
</evidence>
<keyword evidence="3" id="KW-0902">Two-component regulatory system</keyword>
<dbReference type="EMBL" id="CP027226">
    <property type="protein sequence ID" value="AVM42055.1"/>
    <property type="molecule type" value="Genomic_DNA"/>
</dbReference>
<dbReference type="InterPro" id="IPR001867">
    <property type="entry name" value="OmpR/PhoB-type_DNA-bd"/>
</dbReference>
<dbReference type="Proteomes" id="UP000237947">
    <property type="component" value="Chromosome"/>
</dbReference>
<dbReference type="AlphaFoldDB" id="A0A2S0KLZ4"/>
<dbReference type="Pfam" id="PF00072">
    <property type="entry name" value="Response_reg"/>
    <property type="match status" value="1"/>
</dbReference>
<evidence type="ECO:0000256" key="1">
    <source>
        <dbReference type="ARBA" id="ARBA00018672"/>
    </source>
</evidence>
<protein>
    <recommendedName>
        <fullName evidence="1">Stage 0 sporulation protein A homolog</fullName>
    </recommendedName>
</protein>
<evidence type="ECO:0000256" key="4">
    <source>
        <dbReference type="ARBA" id="ARBA00023015"/>
    </source>
</evidence>
<keyword evidence="2 8" id="KW-0597">Phosphoprotein</keyword>
<dbReference type="KEGG" id="fsa:C5Q98_01880"/>
<dbReference type="GO" id="GO:0005829">
    <property type="term" value="C:cytosol"/>
    <property type="evidence" value="ECO:0007669"/>
    <property type="project" value="TreeGrafter"/>
</dbReference>
<dbReference type="PROSITE" id="PS50110">
    <property type="entry name" value="RESPONSE_REGULATORY"/>
    <property type="match status" value="1"/>
</dbReference>
<feature type="domain" description="Response regulatory" evidence="10">
    <location>
        <begin position="10"/>
        <end position="121"/>
    </location>
</feature>
<dbReference type="SMART" id="SM00448">
    <property type="entry name" value="REC"/>
    <property type="match status" value="1"/>
</dbReference>
<evidence type="ECO:0000256" key="3">
    <source>
        <dbReference type="ARBA" id="ARBA00023012"/>
    </source>
</evidence>
<comment type="function">
    <text evidence="7">May play the central regulatory role in sporulation. It may be an element of the effector pathway responsible for the activation of sporulation genes in response to nutritional stress. Spo0A may act in concert with spo0H (a sigma factor) to control the expression of some genes that are critical to the sporulation process.</text>
</comment>
<evidence type="ECO:0000256" key="7">
    <source>
        <dbReference type="ARBA" id="ARBA00024867"/>
    </source>
</evidence>
<dbReference type="Pfam" id="PF00486">
    <property type="entry name" value="Trans_reg_C"/>
    <property type="match status" value="1"/>
</dbReference>
<feature type="domain" description="OmpR/PhoB-type" evidence="11">
    <location>
        <begin position="122"/>
        <end position="216"/>
    </location>
</feature>
<dbReference type="GO" id="GO:0000976">
    <property type="term" value="F:transcription cis-regulatory region binding"/>
    <property type="evidence" value="ECO:0007669"/>
    <property type="project" value="TreeGrafter"/>
</dbReference>
<dbReference type="PROSITE" id="PS51755">
    <property type="entry name" value="OMPR_PHOB"/>
    <property type="match status" value="1"/>
</dbReference>
<keyword evidence="4" id="KW-0805">Transcription regulation</keyword>
<evidence type="ECO:0000313" key="13">
    <source>
        <dbReference type="Proteomes" id="UP000237947"/>
    </source>
</evidence>